<proteinExistence type="predicted"/>
<protein>
    <recommendedName>
        <fullName evidence="4">NACHT domain-containing protein</fullName>
    </recommendedName>
</protein>
<gene>
    <name evidence="2" type="ORF">P167DRAFT_579143</name>
</gene>
<organism evidence="2 3">
    <name type="scientific">Morchella conica CCBAS932</name>
    <dbReference type="NCBI Taxonomy" id="1392247"/>
    <lineage>
        <taxon>Eukaryota</taxon>
        <taxon>Fungi</taxon>
        <taxon>Dikarya</taxon>
        <taxon>Ascomycota</taxon>
        <taxon>Pezizomycotina</taxon>
        <taxon>Pezizomycetes</taxon>
        <taxon>Pezizales</taxon>
        <taxon>Morchellaceae</taxon>
        <taxon>Morchella</taxon>
    </lineage>
</organism>
<keyword evidence="3" id="KW-1185">Reference proteome</keyword>
<reference evidence="2 3" key="1">
    <citation type="journal article" date="2018" name="Nat. Ecol. Evol.">
        <title>Pezizomycetes genomes reveal the molecular basis of ectomycorrhizal truffle lifestyle.</title>
        <authorList>
            <person name="Murat C."/>
            <person name="Payen T."/>
            <person name="Noel B."/>
            <person name="Kuo A."/>
            <person name="Morin E."/>
            <person name="Chen J."/>
            <person name="Kohler A."/>
            <person name="Krizsan K."/>
            <person name="Balestrini R."/>
            <person name="Da Silva C."/>
            <person name="Montanini B."/>
            <person name="Hainaut M."/>
            <person name="Levati E."/>
            <person name="Barry K.W."/>
            <person name="Belfiori B."/>
            <person name="Cichocki N."/>
            <person name="Clum A."/>
            <person name="Dockter R.B."/>
            <person name="Fauchery L."/>
            <person name="Guy J."/>
            <person name="Iotti M."/>
            <person name="Le Tacon F."/>
            <person name="Lindquist E.A."/>
            <person name="Lipzen A."/>
            <person name="Malagnac F."/>
            <person name="Mello A."/>
            <person name="Molinier V."/>
            <person name="Miyauchi S."/>
            <person name="Poulain J."/>
            <person name="Riccioni C."/>
            <person name="Rubini A."/>
            <person name="Sitrit Y."/>
            <person name="Splivallo R."/>
            <person name="Traeger S."/>
            <person name="Wang M."/>
            <person name="Zifcakova L."/>
            <person name="Wipf D."/>
            <person name="Zambonelli A."/>
            <person name="Paolocci F."/>
            <person name="Nowrousian M."/>
            <person name="Ottonello S."/>
            <person name="Baldrian P."/>
            <person name="Spatafora J.W."/>
            <person name="Henrissat B."/>
            <person name="Nagy L.G."/>
            <person name="Aury J.M."/>
            <person name="Wincker P."/>
            <person name="Grigoriev I.V."/>
            <person name="Bonfante P."/>
            <person name="Martin F.M."/>
        </authorList>
    </citation>
    <scope>NUCLEOTIDE SEQUENCE [LARGE SCALE GENOMIC DNA]</scope>
    <source>
        <strain evidence="2 3">CCBAS932</strain>
    </source>
</reference>
<dbReference type="STRING" id="1392247.A0A3N4KP37"/>
<dbReference type="AlphaFoldDB" id="A0A3N4KP37"/>
<dbReference type="OrthoDB" id="539213at2759"/>
<evidence type="ECO:0000313" key="3">
    <source>
        <dbReference type="Proteomes" id="UP000277580"/>
    </source>
</evidence>
<dbReference type="PANTHER" id="PTHR10039:SF14">
    <property type="entry name" value="NACHT DOMAIN-CONTAINING PROTEIN"/>
    <property type="match status" value="1"/>
</dbReference>
<dbReference type="EMBL" id="ML119180">
    <property type="protein sequence ID" value="RPB07535.1"/>
    <property type="molecule type" value="Genomic_DNA"/>
</dbReference>
<dbReference type="PANTHER" id="PTHR10039">
    <property type="entry name" value="AMELOGENIN"/>
    <property type="match status" value="1"/>
</dbReference>
<name>A0A3N4KP37_9PEZI</name>
<dbReference type="Proteomes" id="UP000277580">
    <property type="component" value="Unassembled WGS sequence"/>
</dbReference>
<keyword evidence="1" id="KW-0175">Coiled coil</keyword>
<sequence length="410" mass="46133">MSDFHRCLDPTSPEYPSVRGILKGLETILSNGDGLCKNDKKKFDRLVKDIGALVEKLSTVASLEGDPRFDTDKINQSLAILTAALDEADQKRAEETIEQQKHRLKVENYIESAVSTEKEYDEAKRERLPGTSDWILSKTEFTNWLCPRGGINTSGILWTYGGAGMEPDNIHNSILDFPVGQTKSSSLEIVRRFQSTHNGAVTTVLWETFEAVLKDINGCYLILDWLDECLDFDPTSRSRRSGEMRIFMEKLINSIPSSTGVKLLIMSRDVVAISSMLEPLRSLNPPVTTTTTFKEYQINSEDNKADIKSFSGNLSDSLGFCDKDKAAICDKLSERCEGMFLWARLGGERLHAGMGSKRLETVLTEMPPGLDHTYGRNLQTILKKEKYYQDQAIAICRLVLFCYRNHGTLF</sequence>
<evidence type="ECO:0008006" key="4">
    <source>
        <dbReference type="Google" id="ProtNLM"/>
    </source>
</evidence>
<evidence type="ECO:0000313" key="2">
    <source>
        <dbReference type="EMBL" id="RPB07535.1"/>
    </source>
</evidence>
<evidence type="ECO:0000256" key="1">
    <source>
        <dbReference type="SAM" id="Coils"/>
    </source>
</evidence>
<feature type="coiled-coil region" evidence="1">
    <location>
        <begin position="78"/>
        <end position="126"/>
    </location>
</feature>
<dbReference type="InParanoid" id="A0A3N4KP37"/>
<accession>A0A3N4KP37</accession>